<dbReference type="Pfam" id="PF02687">
    <property type="entry name" value="FtsX"/>
    <property type="match status" value="2"/>
</dbReference>
<gene>
    <name evidence="10" type="ORF">IC229_22910</name>
</gene>
<evidence type="ECO:0000313" key="10">
    <source>
        <dbReference type="EMBL" id="MBD2703514.1"/>
    </source>
</evidence>
<evidence type="ECO:0000256" key="3">
    <source>
        <dbReference type="ARBA" id="ARBA00022692"/>
    </source>
</evidence>
<keyword evidence="11" id="KW-1185">Reference proteome</keyword>
<feature type="transmembrane region" description="Helical" evidence="7">
    <location>
        <begin position="294"/>
        <end position="316"/>
    </location>
</feature>
<feature type="domain" description="MacB-like periplasmic core" evidence="9">
    <location>
        <begin position="450"/>
        <end position="661"/>
    </location>
</feature>
<feature type="transmembrane region" description="Helical" evidence="7">
    <location>
        <begin position="741"/>
        <end position="767"/>
    </location>
</feature>
<evidence type="ECO:0000256" key="1">
    <source>
        <dbReference type="ARBA" id="ARBA00004651"/>
    </source>
</evidence>
<feature type="transmembrane region" description="Helical" evidence="7">
    <location>
        <begin position="438"/>
        <end position="462"/>
    </location>
</feature>
<evidence type="ECO:0000256" key="7">
    <source>
        <dbReference type="SAM" id="Phobius"/>
    </source>
</evidence>
<name>A0A927AP84_9BACT</name>
<feature type="transmembrane region" description="Helical" evidence="7">
    <location>
        <begin position="779"/>
        <end position="803"/>
    </location>
</feature>
<dbReference type="PANTHER" id="PTHR30572">
    <property type="entry name" value="MEMBRANE COMPONENT OF TRANSPORTER-RELATED"/>
    <property type="match status" value="1"/>
</dbReference>
<evidence type="ECO:0000256" key="4">
    <source>
        <dbReference type="ARBA" id="ARBA00022989"/>
    </source>
</evidence>
<protein>
    <submittedName>
        <fullName evidence="10">ABC transporter permease</fullName>
    </submittedName>
</protein>
<accession>A0A927AP84</accession>
<sequence>MLRNYLFIAWRNSTRNKLYFLINHAGLAIGMTACIFMVEYANFELSYDTFNQQAGDLYRVVNDRYQDGKRVQHSPMTYSAVGQAMRHEFPEVINHTRVAPLASRILIADDQKMGKQNGMAVDPSFFGMFSYQLIAGNRDLVLREPDEIILSESCARKLFPDVGSNVASLIGRLVNLERSAVPYKLTGICYDVPDNSHLQFDFLVAYSSLYRGGNRYWKSADSSFTESYFYHYIQLKPGSDPKRLEAQLPGFSQRYFRGNKVTGSTEKFSLQPLLKAHLYSDFGAEIGKTGNATIVWGALLSALLILSIAWINYINLATARAVERAKEVGIRKSSGATRTQLVFQFFSESLLSNFLSMLLAAGLIYFVQARFNELVQRNLSIHYVFGEGLQSNSVTFGLLLIILSGICIAGFYPALVLSSFKPVDVLKGKFSTSSRGVILRKALVSGQFAVTIALVAGSIIIYQQMRYAAQKPLGLTLSQVLVISPPQLLENDSSFITRSRSFKEELKNLVHVKAATNSGRIPGEDLHRMFDVHRPDKLSSPRFAVNNMSIGEDFLDLYDIKLLAGRNFRSTDYNEDLSKVRTTLLNESAAKLFGFPTASEAVGKSIILYERPYEIVGVTHDFHQKSIHHPVEPVVMMPNYSLYNPISVKVEPNELTTTLAAIRQVYDRFFPGNVFAYRFLDDQFNEQYNADRVVGKVFALFAGLAVLIAALGLLGLSWLATRQRTREIGVRKVLGASVQNIVLLLSGDFLGLILIAFLVAVPVAWFVMQRWLTGFAYRISINAWVFVAAGGLALLIALITIGYQTLKAANANPVKSLRSE</sequence>
<dbReference type="AlphaFoldDB" id="A0A927AP84"/>
<feature type="transmembrane region" description="Helical" evidence="7">
    <location>
        <begin position="394"/>
        <end position="417"/>
    </location>
</feature>
<evidence type="ECO:0000259" key="8">
    <source>
        <dbReference type="Pfam" id="PF02687"/>
    </source>
</evidence>
<feature type="transmembrane region" description="Helical" evidence="7">
    <location>
        <begin position="341"/>
        <end position="367"/>
    </location>
</feature>
<comment type="caution">
    <text evidence="10">The sequence shown here is derived from an EMBL/GenBank/DDBJ whole genome shotgun (WGS) entry which is preliminary data.</text>
</comment>
<dbReference type="InterPro" id="IPR003838">
    <property type="entry name" value="ABC3_permease_C"/>
</dbReference>
<feature type="domain" description="ABC3 transporter permease C-terminal" evidence="8">
    <location>
        <begin position="301"/>
        <end position="408"/>
    </location>
</feature>
<dbReference type="InterPro" id="IPR025857">
    <property type="entry name" value="MacB_PCD"/>
</dbReference>
<feature type="transmembrane region" description="Helical" evidence="7">
    <location>
        <begin position="697"/>
        <end position="720"/>
    </location>
</feature>
<keyword evidence="5 7" id="KW-0472">Membrane</keyword>
<dbReference type="EMBL" id="JACWZY010000022">
    <property type="protein sequence ID" value="MBD2703514.1"/>
    <property type="molecule type" value="Genomic_DNA"/>
</dbReference>
<dbReference type="GO" id="GO:0022857">
    <property type="term" value="F:transmembrane transporter activity"/>
    <property type="evidence" value="ECO:0007669"/>
    <property type="project" value="TreeGrafter"/>
</dbReference>
<keyword evidence="2" id="KW-1003">Cell membrane</keyword>
<reference evidence="10" key="1">
    <citation type="submission" date="2020-09" db="EMBL/GenBank/DDBJ databases">
        <authorList>
            <person name="Kim M.K."/>
        </authorList>
    </citation>
    <scope>NUCLEOTIDE SEQUENCE</scope>
    <source>
        <strain evidence="10">BT702</strain>
    </source>
</reference>
<evidence type="ECO:0000256" key="5">
    <source>
        <dbReference type="ARBA" id="ARBA00023136"/>
    </source>
</evidence>
<evidence type="ECO:0000256" key="2">
    <source>
        <dbReference type="ARBA" id="ARBA00022475"/>
    </source>
</evidence>
<dbReference type="Proteomes" id="UP000598820">
    <property type="component" value="Unassembled WGS sequence"/>
</dbReference>
<keyword evidence="3 7" id="KW-0812">Transmembrane</keyword>
<dbReference type="PROSITE" id="PS51257">
    <property type="entry name" value="PROKAR_LIPOPROTEIN"/>
    <property type="match status" value="1"/>
</dbReference>
<evidence type="ECO:0000259" key="9">
    <source>
        <dbReference type="Pfam" id="PF12704"/>
    </source>
</evidence>
<evidence type="ECO:0000313" key="11">
    <source>
        <dbReference type="Proteomes" id="UP000598820"/>
    </source>
</evidence>
<feature type="transmembrane region" description="Helical" evidence="7">
    <location>
        <begin position="21"/>
        <end position="43"/>
    </location>
</feature>
<proteinExistence type="inferred from homology"/>
<comment type="similarity">
    <text evidence="6">Belongs to the ABC-4 integral membrane protein family.</text>
</comment>
<dbReference type="GO" id="GO:0005886">
    <property type="term" value="C:plasma membrane"/>
    <property type="evidence" value="ECO:0007669"/>
    <property type="project" value="UniProtKB-SubCell"/>
</dbReference>
<keyword evidence="4 7" id="KW-1133">Transmembrane helix</keyword>
<organism evidence="10 11">
    <name type="scientific">Spirosoma profusum</name>
    <dbReference type="NCBI Taxonomy" id="2771354"/>
    <lineage>
        <taxon>Bacteria</taxon>
        <taxon>Pseudomonadati</taxon>
        <taxon>Bacteroidota</taxon>
        <taxon>Cytophagia</taxon>
        <taxon>Cytophagales</taxon>
        <taxon>Cytophagaceae</taxon>
        <taxon>Spirosoma</taxon>
    </lineage>
</organism>
<feature type="domain" description="ABC3 transporter permease C-terminal" evidence="8">
    <location>
        <begin position="700"/>
        <end position="813"/>
    </location>
</feature>
<dbReference type="PANTHER" id="PTHR30572:SF4">
    <property type="entry name" value="ABC TRANSPORTER PERMEASE YTRF"/>
    <property type="match status" value="1"/>
</dbReference>
<dbReference type="Pfam" id="PF12704">
    <property type="entry name" value="MacB_PCD"/>
    <property type="match status" value="2"/>
</dbReference>
<evidence type="ECO:0000256" key="6">
    <source>
        <dbReference type="ARBA" id="ARBA00038076"/>
    </source>
</evidence>
<feature type="domain" description="MacB-like periplasmic core" evidence="9">
    <location>
        <begin position="22"/>
        <end position="248"/>
    </location>
</feature>
<dbReference type="InterPro" id="IPR050250">
    <property type="entry name" value="Macrolide_Exporter_MacB"/>
</dbReference>
<comment type="subcellular location">
    <subcellularLocation>
        <location evidence="1">Cell membrane</location>
        <topology evidence="1">Multi-pass membrane protein</topology>
    </subcellularLocation>
</comment>